<protein>
    <submittedName>
        <fullName evidence="1">Uncharacterized protein</fullName>
    </submittedName>
</protein>
<sequence length="89" mass="9832">MKWSDEEDVIRRANDTNYGLGASVWTNDLERGNRIARRLEAGSVWINEHAQLSALTAFACHKESGFGSELGVPGLVGWCNIQSVWTNAP</sequence>
<dbReference type="Proteomes" id="UP001153334">
    <property type="component" value="Unassembled WGS sequence"/>
</dbReference>
<keyword evidence="2" id="KW-1185">Reference proteome</keyword>
<organism evidence="1 2">
    <name type="scientific">Nemania bipapillata</name>
    <dbReference type="NCBI Taxonomy" id="110536"/>
    <lineage>
        <taxon>Eukaryota</taxon>
        <taxon>Fungi</taxon>
        <taxon>Dikarya</taxon>
        <taxon>Ascomycota</taxon>
        <taxon>Pezizomycotina</taxon>
        <taxon>Sordariomycetes</taxon>
        <taxon>Xylariomycetidae</taxon>
        <taxon>Xylariales</taxon>
        <taxon>Xylariaceae</taxon>
        <taxon>Nemania</taxon>
    </lineage>
</organism>
<accession>A0ACC2I5V8</accession>
<name>A0ACC2I5V8_9PEZI</name>
<comment type="caution">
    <text evidence="1">The sequence shown here is derived from an EMBL/GenBank/DDBJ whole genome shotgun (WGS) entry which is preliminary data.</text>
</comment>
<proteinExistence type="predicted"/>
<reference evidence="1" key="1">
    <citation type="submission" date="2022-11" db="EMBL/GenBank/DDBJ databases">
        <title>Genome Sequence of Nemania bipapillata.</title>
        <authorList>
            <person name="Buettner E."/>
        </authorList>
    </citation>
    <scope>NUCLEOTIDE SEQUENCE</scope>
    <source>
        <strain evidence="1">CP14</strain>
    </source>
</reference>
<evidence type="ECO:0000313" key="1">
    <source>
        <dbReference type="EMBL" id="KAJ8110339.1"/>
    </source>
</evidence>
<dbReference type="EMBL" id="JAPESX010001942">
    <property type="protein sequence ID" value="KAJ8110339.1"/>
    <property type="molecule type" value="Genomic_DNA"/>
</dbReference>
<evidence type="ECO:0000313" key="2">
    <source>
        <dbReference type="Proteomes" id="UP001153334"/>
    </source>
</evidence>
<gene>
    <name evidence="1" type="ORF">ONZ43_g5893</name>
</gene>